<dbReference type="CDD" id="cd05782">
    <property type="entry name" value="DNA_polB_like1_exo"/>
    <property type="match status" value="1"/>
</dbReference>
<dbReference type="InterPro" id="IPR019288">
    <property type="entry name" value="3'-5'_exonuclease_PolB-like"/>
</dbReference>
<accession>A0A411ECZ6</accession>
<dbReference type="AlphaFoldDB" id="A0A411ECZ6"/>
<evidence type="ECO:0000313" key="2">
    <source>
        <dbReference type="EMBL" id="QBA65474.1"/>
    </source>
</evidence>
<dbReference type="InterPro" id="IPR036397">
    <property type="entry name" value="RNaseH_sf"/>
</dbReference>
<proteinExistence type="predicted"/>
<gene>
    <name evidence="2" type="ORF">EQY75_13610</name>
</gene>
<dbReference type="SUPFAM" id="SSF53098">
    <property type="entry name" value="Ribonuclease H-like"/>
    <property type="match status" value="1"/>
</dbReference>
<organism evidence="2 3">
    <name type="scientific">Muriicola soli</name>
    <dbReference type="NCBI Taxonomy" id="2507538"/>
    <lineage>
        <taxon>Bacteria</taxon>
        <taxon>Pseudomonadati</taxon>
        <taxon>Bacteroidota</taxon>
        <taxon>Flavobacteriia</taxon>
        <taxon>Flavobacteriales</taxon>
        <taxon>Flavobacteriaceae</taxon>
        <taxon>Muriicola</taxon>
    </lineage>
</organism>
<sequence length="237" mass="28030">MLKKIDLENILFLDIETVPEVPEFDQLDENKQSLWDQKSKYKRGEGITAEEYYENAGIWAEFGKIICISVGYFHFKGSLRKFRVTTFHGDELTLLKEFRSLLESHFTSRKYLLCAHNGKEFDFPYIARRMIIHNIPLPEKLNHFGKKPWEVPHLDTMELWKFGDYKHYTSLKLMAHVLGIPSPKEDIDGSMVREVFYKDKDLDRIILYCERDVITVAQVLLRLRNETLLAEEEILRV</sequence>
<keyword evidence="2" id="KW-0269">Exonuclease</keyword>
<evidence type="ECO:0000259" key="1">
    <source>
        <dbReference type="Pfam" id="PF10108"/>
    </source>
</evidence>
<dbReference type="Gene3D" id="3.30.420.10">
    <property type="entry name" value="Ribonuclease H-like superfamily/Ribonuclease H"/>
    <property type="match status" value="1"/>
</dbReference>
<dbReference type="InterPro" id="IPR012337">
    <property type="entry name" value="RNaseH-like_sf"/>
</dbReference>
<evidence type="ECO:0000313" key="3">
    <source>
        <dbReference type="Proteomes" id="UP000290889"/>
    </source>
</evidence>
<keyword evidence="2" id="KW-0540">Nuclease</keyword>
<dbReference type="RefSeq" id="WP_129606733.1">
    <property type="nucleotide sequence ID" value="NZ_CP035544.1"/>
</dbReference>
<dbReference type="EMBL" id="CP035544">
    <property type="protein sequence ID" value="QBA65474.1"/>
    <property type="molecule type" value="Genomic_DNA"/>
</dbReference>
<name>A0A411ECZ6_9FLAO</name>
<protein>
    <submittedName>
        <fullName evidence="2">3'-5' exonuclease</fullName>
    </submittedName>
</protein>
<dbReference type="Proteomes" id="UP000290889">
    <property type="component" value="Chromosome"/>
</dbReference>
<reference evidence="2 3" key="1">
    <citation type="submission" date="2019-01" db="EMBL/GenBank/DDBJ databases">
        <title>Muriicola soli sp. nov., isolated from soil.</title>
        <authorList>
            <person name="Kang H.J."/>
            <person name="Kim S.B."/>
        </authorList>
    </citation>
    <scope>NUCLEOTIDE SEQUENCE [LARGE SCALE GENOMIC DNA]</scope>
    <source>
        <strain evidence="2 3">MMS17-SY002</strain>
    </source>
</reference>
<dbReference type="KEGG" id="mur:EQY75_13610"/>
<dbReference type="GO" id="GO:0003676">
    <property type="term" value="F:nucleic acid binding"/>
    <property type="evidence" value="ECO:0007669"/>
    <property type="project" value="InterPro"/>
</dbReference>
<dbReference type="OrthoDB" id="9773351at2"/>
<feature type="domain" description="Predicted 3'-5' exonuclease PolB-like" evidence="1">
    <location>
        <begin position="62"/>
        <end position="224"/>
    </location>
</feature>
<dbReference type="GO" id="GO:0004527">
    <property type="term" value="F:exonuclease activity"/>
    <property type="evidence" value="ECO:0007669"/>
    <property type="project" value="UniProtKB-KW"/>
</dbReference>
<dbReference type="Pfam" id="PF10108">
    <property type="entry name" value="DNA_pol_B_exo2"/>
    <property type="match status" value="1"/>
</dbReference>
<keyword evidence="2" id="KW-0378">Hydrolase</keyword>
<keyword evidence="3" id="KW-1185">Reference proteome</keyword>